<evidence type="ECO:0000256" key="3">
    <source>
        <dbReference type="ARBA" id="ARBA00022676"/>
    </source>
</evidence>
<dbReference type="SUPFAM" id="SSF53448">
    <property type="entry name" value="Nucleotide-diphospho-sugar transferases"/>
    <property type="match status" value="1"/>
</dbReference>
<dbReference type="NCBIfam" id="NF010496">
    <property type="entry name" value="PRK13915.1"/>
    <property type="match status" value="1"/>
</dbReference>
<evidence type="ECO:0000259" key="10">
    <source>
        <dbReference type="Pfam" id="PF00535"/>
    </source>
</evidence>
<sequence length="636" mass="71734">MSHTVKHASKQRIERTVHPVLVPLIHNQTPDEWLLRIALAIAKNRRTYVRVIGIVPVENPEALSEATPKVQIARQNLQSLAETYLGEPIQFDLHVRVSHEPWRIIQEIVIAHDISVVVLRWLPGHSNDVYGAHMDELLGLIPCDVIAFSGPPPQEVKNILVPIRGSKESALLIETALALTEALNSRITLLFAEESQSEERDEAIWQEIERSTRGHRLVTRRLRVIGDVVSAVRQIAGEYDLIMVGVAEQRAGSGARRVGAIARGITEAVNTPIILVKTEYRPAHFEEVRTRYDELELPPSPTSVIVDRWFAENTFSSDEFSDIAHLVDLKREQGLTISLGLPALNEEETIGNVITTVRDALMREYPLLDEIVLIDSGSTDYTVEIARDLGIPVYLHSDILPQYGTYRGKGEGLWKSLYVLKGDIIAWIDTDIVNIHPRFVYGIVGPLLLREDIHYVKGFYRRPLRVGEKMQAGGGGRVTELVARPLINLFYPELSGIIQPLSGEYAGRRRVLEQLPFYTGYGVETGLLLSLVEQYGLSSIAQVDLRQRVHHNQPLPALSKMAFAIIQVFIEHLEERNQVRLLSDINRSMKLIQYEGGRYFLEELYISDIRRPPMATLPEYRKAFGLNTTPDEGDEA</sequence>
<dbReference type="Proteomes" id="UP000037784">
    <property type="component" value="Unassembled WGS sequence"/>
</dbReference>
<dbReference type="CDD" id="cd00293">
    <property type="entry name" value="USP-like"/>
    <property type="match status" value="1"/>
</dbReference>
<dbReference type="Pfam" id="PF00535">
    <property type="entry name" value="Glycos_transf_2"/>
    <property type="match status" value="1"/>
</dbReference>
<dbReference type="Gene3D" id="3.90.550.10">
    <property type="entry name" value="Spore Coat Polysaccharide Biosynthesis Protein SpsA, Chain A"/>
    <property type="match status" value="1"/>
</dbReference>
<dbReference type="InterPro" id="IPR001173">
    <property type="entry name" value="Glyco_trans_2-like"/>
</dbReference>
<dbReference type="SUPFAM" id="SSF52402">
    <property type="entry name" value="Adenine nucleotide alpha hydrolases-like"/>
    <property type="match status" value="2"/>
</dbReference>
<keyword evidence="3" id="KW-0328">Glycosyltransferase</keyword>
<reference evidence="11 12" key="1">
    <citation type="journal article" date="2015" name="Genome Announc.">
        <title>Draft Genome Sequence of a Heterotrophic Facultative Anaerobic Thermophilic Bacterium, Ardenticatena maritima Strain 110ST.</title>
        <authorList>
            <person name="Kawaichi S."/>
            <person name="Yoshida T."/>
            <person name="Sako Y."/>
            <person name="Nakamura R."/>
        </authorList>
    </citation>
    <scope>NUCLEOTIDE SEQUENCE [LARGE SCALE GENOMIC DNA]</scope>
    <source>
        <strain evidence="11 12">110S</strain>
    </source>
</reference>
<evidence type="ECO:0000256" key="4">
    <source>
        <dbReference type="ARBA" id="ARBA00022679"/>
    </source>
</evidence>
<dbReference type="PANTHER" id="PTHR48090">
    <property type="entry name" value="UNDECAPRENYL-PHOSPHATE 4-DEOXY-4-FORMAMIDO-L-ARABINOSE TRANSFERASE-RELATED"/>
    <property type="match status" value="1"/>
</dbReference>
<evidence type="ECO:0000313" key="11">
    <source>
        <dbReference type="EMBL" id="GAP63798.1"/>
    </source>
</evidence>
<dbReference type="STRING" id="872965.SE16_00560"/>
<evidence type="ECO:0000256" key="6">
    <source>
        <dbReference type="ARBA" id="ARBA00039022"/>
    </source>
</evidence>
<comment type="cofactor">
    <cofactor evidence="1">
        <name>Mg(2+)</name>
        <dbReference type="ChEBI" id="CHEBI:18420"/>
    </cofactor>
</comment>
<evidence type="ECO:0000313" key="12">
    <source>
        <dbReference type="Proteomes" id="UP000037784"/>
    </source>
</evidence>
<protein>
    <recommendedName>
        <fullName evidence="7">Glucosyl-3-phosphoglycerate synthase</fullName>
        <ecNumber evidence="6">2.4.1.266</ecNumber>
    </recommendedName>
</protein>
<dbReference type="GO" id="GO:0016757">
    <property type="term" value="F:glycosyltransferase activity"/>
    <property type="evidence" value="ECO:0007669"/>
    <property type="project" value="UniProtKB-KW"/>
</dbReference>
<dbReference type="InterPro" id="IPR050256">
    <property type="entry name" value="Glycosyltransferase_2"/>
</dbReference>
<dbReference type="InterPro" id="IPR029044">
    <property type="entry name" value="Nucleotide-diphossugar_trans"/>
</dbReference>
<evidence type="ECO:0000256" key="1">
    <source>
        <dbReference type="ARBA" id="ARBA00001946"/>
    </source>
</evidence>
<comment type="caution">
    <text evidence="11">The sequence shown here is derived from an EMBL/GenBank/DDBJ whole genome shotgun (WGS) entry which is preliminary data.</text>
</comment>
<dbReference type="EC" id="2.4.1.266" evidence="6"/>
<comment type="catalytic activity">
    <reaction evidence="8">
        <text>(2R)-3-phosphoglycerate + UDP-alpha-D-glucose = (2R)-2-O-(alpha-D-glucopyranosyl)-3-phospho-glycerate + UDP + H(+)</text>
        <dbReference type="Rhea" id="RHEA:31319"/>
        <dbReference type="ChEBI" id="CHEBI:15378"/>
        <dbReference type="ChEBI" id="CHEBI:58223"/>
        <dbReference type="ChEBI" id="CHEBI:58272"/>
        <dbReference type="ChEBI" id="CHEBI:58885"/>
        <dbReference type="ChEBI" id="CHEBI:62600"/>
        <dbReference type="EC" id="2.4.1.266"/>
    </reaction>
    <physiologicalReaction direction="left-to-right" evidence="8">
        <dbReference type="Rhea" id="RHEA:31320"/>
    </physiologicalReaction>
</comment>
<organism evidence="11 12">
    <name type="scientific">Ardenticatena maritima</name>
    <dbReference type="NCBI Taxonomy" id="872965"/>
    <lineage>
        <taxon>Bacteria</taxon>
        <taxon>Bacillati</taxon>
        <taxon>Chloroflexota</taxon>
        <taxon>Ardenticatenia</taxon>
        <taxon>Ardenticatenales</taxon>
        <taxon>Ardenticatenaceae</taxon>
        <taxon>Ardenticatena</taxon>
    </lineage>
</organism>
<evidence type="ECO:0000256" key="9">
    <source>
        <dbReference type="ARBA" id="ARBA00048997"/>
    </source>
</evidence>
<reference evidence="12" key="2">
    <citation type="submission" date="2015-08" db="EMBL/GenBank/DDBJ databases">
        <title>Draft Genome Sequence of a Heterotrophic Facultative Anaerobic Bacterium Ardenticatena maritima Strain 110S.</title>
        <authorList>
            <person name="Kawaichi S."/>
            <person name="Yoshida T."/>
            <person name="Sako Y."/>
            <person name="Nakamura R."/>
        </authorList>
    </citation>
    <scope>NUCLEOTIDE SEQUENCE [LARGE SCALE GENOMIC DNA]</scope>
    <source>
        <strain evidence="12">110S</strain>
    </source>
</reference>
<gene>
    <name evidence="11" type="ORF">ARMA_2221</name>
</gene>
<evidence type="ECO:0000256" key="7">
    <source>
        <dbReference type="ARBA" id="ARBA00040894"/>
    </source>
</evidence>
<keyword evidence="4" id="KW-0808">Transferase</keyword>
<dbReference type="InParanoid" id="A0A0M9UDA6"/>
<name>A0A0M9UDA6_9CHLR</name>
<comment type="catalytic activity">
    <reaction evidence="9">
        <text>an NDP-alpha-D-glucose + (2R)-3-phosphoglycerate = (2R)-2-O-(alpha-D-glucopyranosyl)-3-phospho-glycerate + a ribonucleoside 5'-diphosphate + H(+)</text>
        <dbReference type="Rhea" id="RHEA:47244"/>
        <dbReference type="ChEBI" id="CHEBI:15378"/>
        <dbReference type="ChEBI" id="CHEBI:57930"/>
        <dbReference type="ChEBI" id="CHEBI:58272"/>
        <dbReference type="ChEBI" id="CHEBI:62600"/>
        <dbReference type="ChEBI" id="CHEBI:76533"/>
        <dbReference type="EC" id="2.4.1.266"/>
    </reaction>
    <physiologicalReaction direction="left-to-right" evidence="9">
        <dbReference type="Rhea" id="RHEA:47245"/>
    </physiologicalReaction>
</comment>
<dbReference type="RefSeq" id="WP_200907370.1">
    <property type="nucleotide sequence ID" value="NZ_BBZA01000194.1"/>
</dbReference>
<dbReference type="PANTHER" id="PTHR48090:SF10">
    <property type="entry name" value="GLUCOSYL-3-PHOSPHOGLYCERATE SYNTHASE"/>
    <property type="match status" value="1"/>
</dbReference>
<comment type="similarity">
    <text evidence="2">Belongs to the glycosyltransferase 2 family.</text>
</comment>
<evidence type="ECO:0000256" key="5">
    <source>
        <dbReference type="ARBA" id="ARBA00022842"/>
    </source>
</evidence>
<keyword evidence="5" id="KW-0460">Magnesium</keyword>
<proteinExistence type="inferred from homology"/>
<keyword evidence="12" id="KW-1185">Reference proteome</keyword>
<evidence type="ECO:0000256" key="2">
    <source>
        <dbReference type="ARBA" id="ARBA00006739"/>
    </source>
</evidence>
<accession>A0A0M9UDA6</accession>
<dbReference type="Gene3D" id="3.40.50.12370">
    <property type="match status" value="1"/>
</dbReference>
<dbReference type="AlphaFoldDB" id="A0A0M9UDA6"/>
<dbReference type="EMBL" id="BBZA01000194">
    <property type="protein sequence ID" value="GAP63798.1"/>
    <property type="molecule type" value="Genomic_DNA"/>
</dbReference>
<feature type="domain" description="Glycosyltransferase 2-like" evidence="10">
    <location>
        <begin position="339"/>
        <end position="434"/>
    </location>
</feature>
<evidence type="ECO:0000256" key="8">
    <source>
        <dbReference type="ARBA" id="ARBA00048689"/>
    </source>
</evidence>